<accession>A0ABW9IZE3</accession>
<keyword evidence="2" id="KW-1185">Reference proteome</keyword>
<evidence type="ECO:0000313" key="1">
    <source>
        <dbReference type="EMBL" id="MFM9653795.1"/>
    </source>
</evidence>
<sequence>MNPMPRHRRLLAAVMLVLALFLQLALVQVARAQTFPALTGRVVDDAHLLSPDQAAALDAKLAALEA</sequence>
<name>A0ABW9IZE3_STRGJ</name>
<reference evidence="1 2" key="1">
    <citation type="submission" date="2024-12" db="EMBL/GenBank/DDBJ databases">
        <title>Forecasting of Potato common scab and diversities of Pathogenic streptomyces spp. in china.</title>
        <authorList>
            <person name="Handique U."/>
            <person name="Wu J."/>
        </authorList>
    </citation>
    <scope>NUCLEOTIDE SEQUENCE [LARGE SCALE GENOMIC DNA]</scope>
    <source>
        <strain evidence="1 2">ZRIMU1585</strain>
    </source>
</reference>
<evidence type="ECO:0000313" key="2">
    <source>
        <dbReference type="Proteomes" id="UP001631993"/>
    </source>
</evidence>
<comment type="caution">
    <text evidence="1">The sequence shown here is derived from an EMBL/GenBank/DDBJ whole genome shotgun (WGS) entry which is preliminary data.</text>
</comment>
<gene>
    <name evidence="1" type="ORF">ACKI1S_48295</name>
</gene>
<dbReference type="Gene3D" id="3.10.310.50">
    <property type="match status" value="1"/>
</dbReference>
<dbReference type="EMBL" id="JBJVNE010000388">
    <property type="protein sequence ID" value="MFM9653795.1"/>
    <property type="molecule type" value="Genomic_DNA"/>
</dbReference>
<dbReference type="RefSeq" id="WP_409098029.1">
    <property type="nucleotide sequence ID" value="NZ_JBJVNE010000388.1"/>
</dbReference>
<feature type="non-terminal residue" evidence="1">
    <location>
        <position position="66"/>
    </location>
</feature>
<organism evidence="1 2">
    <name type="scientific">Streptomyces galilaeus</name>
    <dbReference type="NCBI Taxonomy" id="33899"/>
    <lineage>
        <taxon>Bacteria</taxon>
        <taxon>Bacillati</taxon>
        <taxon>Actinomycetota</taxon>
        <taxon>Actinomycetes</taxon>
        <taxon>Kitasatosporales</taxon>
        <taxon>Streptomycetaceae</taxon>
        <taxon>Streptomyces</taxon>
    </lineage>
</organism>
<dbReference type="Proteomes" id="UP001631993">
    <property type="component" value="Unassembled WGS sequence"/>
</dbReference>
<protein>
    <submittedName>
        <fullName evidence="1">Uncharacterized protein</fullName>
    </submittedName>
</protein>
<proteinExistence type="predicted"/>